<dbReference type="PANTHER" id="PTHR43877">
    <property type="entry name" value="AMINOALKYLPHOSPHONATE N-ACETYLTRANSFERASE-RELATED-RELATED"/>
    <property type="match status" value="1"/>
</dbReference>
<proteinExistence type="predicted"/>
<dbReference type="InterPro" id="IPR050832">
    <property type="entry name" value="Bact_Acetyltransf"/>
</dbReference>
<accession>A0A7Y0LXG4</accession>
<dbReference type="SUPFAM" id="SSF55729">
    <property type="entry name" value="Acyl-CoA N-acyltransferases (Nat)"/>
    <property type="match status" value="1"/>
</dbReference>
<protein>
    <submittedName>
        <fullName evidence="4">GNAT family N-acetyltransferase</fullName>
    </submittedName>
</protein>
<dbReference type="Gene3D" id="3.40.630.30">
    <property type="match status" value="1"/>
</dbReference>
<dbReference type="Pfam" id="PF00583">
    <property type="entry name" value="Acetyltransf_1"/>
    <property type="match status" value="1"/>
</dbReference>
<dbReference type="RefSeq" id="WP_169324357.1">
    <property type="nucleotide sequence ID" value="NZ_JABCJJ010000008.1"/>
</dbReference>
<organism evidence="4 5">
    <name type="scientific">Cellulomonas fimi</name>
    <dbReference type="NCBI Taxonomy" id="1708"/>
    <lineage>
        <taxon>Bacteria</taxon>
        <taxon>Bacillati</taxon>
        <taxon>Actinomycetota</taxon>
        <taxon>Actinomycetes</taxon>
        <taxon>Micrococcales</taxon>
        <taxon>Cellulomonadaceae</taxon>
        <taxon>Cellulomonas</taxon>
    </lineage>
</organism>
<gene>
    <name evidence="4" type="ORF">HIR71_07005</name>
</gene>
<keyword evidence="1 4" id="KW-0808">Transferase</keyword>
<reference evidence="4 5" key="1">
    <citation type="submission" date="2020-04" db="EMBL/GenBank/DDBJ databases">
        <title>Sequencing and Assembly of C. fimi.</title>
        <authorList>
            <person name="Ramsey A.R."/>
        </authorList>
    </citation>
    <scope>NUCLEOTIDE SEQUENCE [LARGE SCALE GENOMIC DNA]</scope>
    <source>
        <strain evidence="4 5">SB</strain>
    </source>
</reference>
<keyword evidence="5" id="KW-1185">Reference proteome</keyword>
<dbReference type="CDD" id="cd04301">
    <property type="entry name" value="NAT_SF"/>
    <property type="match status" value="1"/>
</dbReference>
<keyword evidence="2" id="KW-0012">Acyltransferase</keyword>
<evidence type="ECO:0000256" key="1">
    <source>
        <dbReference type="ARBA" id="ARBA00022679"/>
    </source>
</evidence>
<dbReference type="InterPro" id="IPR016181">
    <property type="entry name" value="Acyl_CoA_acyltransferase"/>
</dbReference>
<dbReference type="GO" id="GO:0016747">
    <property type="term" value="F:acyltransferase activity, transferring groups other than amino-acyl groups"/>
    <property type="evidence" value="ECO:0007669"/>
    <property type="project" value="InterPro"/>
</dbReference>
<sequence length="179" mass="19553">MSEGAQAHPFVRGVRGVQAVRVVRVGEEGWRELRAVRLRALASDPAAFGSTLAREQAYDDALWRERAAAGRTFLAWASGLVVGLVSYYPEEDRPADERQLVSMWVAPEARGAGVAALLVEAVRAAAAADGARVLTLFVADGNERARRLYERLGFRSTGERETLPSDPERGEERYALALT</sequence>
<dbReference type="AlphaFoldDB" id="A0A7Y0LXG4"/>
<dbReference type="InterPro" id="IPR000182">
    <property type="entry name" value="GNAT_dom"/>
</dbReference>
<feature type="domain" description="N-acetyltransferase" evidence="3">
    <location>
        <begin position="36"/>
        <end position="179"/>
    </location>
</feature>
<dbReference type="PANTHER" id="PTHR43877:SF2">
    <property type="entry name" value="AMINOALKYLPHOSPHONATE N-ACETYLTRANSFERASE-RELATED"/>
    <property type="match status" value="1"/>
</dbReference>
<evidence type="ECO:0000256" key="2">
    <source>
        <dbReference type="ARBA" id="ARBA00023315"/>
    </source>
</evidence>
<comment type="caution">
    <text evidence="4">The sequence shown here is derived from an EMBL/GenBank/DDBJ whole genome shotgun (WGS) entry which is preliminary data.</text>
</comment>
<dbReference type="PROSITE" id="PS51186">
    <property type="entry name" value="GNAT"/>
    <property type="match status" value="1"/>
</dbReference>
<name>A0A7Y0LXG4_CELFI</name>
<dbReference type="Proteomes" id="UP000562124">
    <property type="component" value="Unassembled WGS sequence"/>
</dbReference>
<dbReference type="EMBL" id="JABCJJ010000008">
    <property type="protein sequence ID" value="NMR19973.1"/>
    <property type="molecule type" value="Genomic_DNA"/>
</dbReference>
<evidence type="ECO:0000313" key="5">
    <source>
        <dbReference type="Proteomes" id="UP000562124"/>
    </source>
</evidence>
<evidence type="ECO:0000313" key="4">
    <source>
        <dbReference type="EMBL" id="NMR19973.1"/>
    </source>
</evidence>
<evidence type="ECO:0000259" key="3">
    <source>
        <dbReference type="PROSITE" id="PS51186"/>
    </source>
</evidence>